<reference evidence="1 2" key="1">
    <citation type="submission" date="2020-08" db="EMBL/GenBank/DDBJ databases">
        <title>Genome sequence of Tessaracoccus defluvii JCM 17540T.</title>
        <authorList>
            <person name="Hyun D.-W."/>
            <person name="Bae J.-W."/>
        </authorList>
    </citation>
    <scope>NUCLEOTIDE SEQUENCE [LARGE SCALE GENOMIC DNA]</scope>
    <source>
        <strain evidence="1 2">JCM 17540</strain>
    </source>
</reference>
<accession>A0A7H0H2L3</accession>
<proteinExistence type="predicted"/>
<name>A0A7H0H2L3_9ACTN</name>
<evidence type="ECO:0000313" key="1">
    <source>
        <dbReference type="EMBL" id="QNP54779.1"/>
    </source>
</evidence>
<dbReference type="Proteomes" id="UP000516117">
    <property type="component" value="Chromosome"/>
</dbReference>
<gene>
    <name evidence="1" type="ORF">H9L22_10750</name>
</gene>
<evidence type="ECO:0000313" key="2">
    <source>
        <dbReference type="Proteomes" id="UP000516117"/>
    </source>
</evidence>
<organism evidence="1 2">
    <name type="scientific">Tessaracoccus defluvii</name>
    <dbReference type="NCBI Taxonomy" id="1285901"/>
    <lineage>
        <taxon>Bacteria</taxon>
        <taxon>Bacillati</taxon>
        <taxon>Actinomycetota</taxon>
        <taxon>Actinomycetes</taxon>
        <taxon>Propionibacteriales</taxon>
        <taxon>Propionibacteriaceae</taxon>
        <taxon>Tessaracoccus</taxon>
    </lineage>
</organism>
<dbReference type="RefSeq" id="WP_187719915.1">
    <property type="nucleotide sequence ID" value="NZ_BAABBL010000018.1"/>
</dbReference>
<protein>
    <submittedName>
        <fullName evidence="1">RAMP superfamily protein</fullName>
    </submittedName>
</protein>
<dbReference type="KEGG" id="tdf:H9L22_10750"/>
<keyword evidence="2" id="KW-1185">Reference proteome</keyword>
<dbReference type="AlphaFoldDB" id="A0A7H0H2L3"/>
<dbReference type="EMBL" id="CP060789">
    <property type="protein sequence ID" value="QNP54779.1"/>
    <property type="molecule type" value="Genomic_DNA"/>
</dbReference>
<sequence>MILSFDITFNGPFRIGAGAPINGYDAPVDRTNPLPSTSLKGLMRAEASERLGLPTELVARVFGSKHHECPWVWSDATLTSPRFGPSTKVRVDDDGHAMRGFLRFGEQVWATTGSFTVEQRLHIPEEELGRHRTVLFAAAASITALGESRLRGSGWVVVRGRDAQPDLPAELFKLVRAVAS</sequence>